<dbReference type="OrthoDB" id="2112831at2"/>
<protein>
    <recommendedName>
        <fullName evidence="3">YviE</fullName>
    </recommendedName>
</protein>
<dbReference type="Proteomes" id="UP000432715">
    <property type="component" value="Unassembled WGS sequence"/>
</dbReference>
<accession>A0A6I0FNN6</accession>
<evidence type="ECO:0000313" key="1">
    <source>
        <dbReference type="EMBL" id="KAB3539673.1"/>
    </source>
</evidence>
<evidence type="ECO:0008006" key="3">
    <source>
        <dbReference type="Google" id="ProtNLM"/>
    </source>
</evidence>
<dbReference type="InterPro" id="IPR045527">
    <property type="entry name" value="DUF6470"/>
</dbReference>
<dbReference type="RefSeq" id="WP_151859633.1">
    <property type="nucleotide sequence ID" value="NZ_WBZC01000002.1"/>
</dbReference>
<keyword evidence="2" id="KW-1185">Reference proteome</keyword>
<gene>
    <name evidence="1" type="ORF">F8154_00535</name>
</gene>
<comment type="caution">
    <text evidence="1">The sequence shown here is derived from an EMBL/GenBank/DDBJ whole genome shotgun (WGS) entry which is preliminary data.</text>
</comment>
<reference evidence="1 2" key="1">
    <citation type="submission" date="2019-10" db="EMBL/GenBank/DDBJ databases">
        <title>Alkaliphilus serpentinus sp. nov. and Alkaliphilus pronyensis sp. nov., two novel anaerobic alkaliphilic species isolated from the serpentinized-hosted hydrothermal field of the Prony Bay (New Caledonia).</title>
        <authorList>
            <person name="Postec A."/>
        </authorList>
    </citation>
    <scope>NUCLEOTIDE SEQUENCE [LARGE SCALE GENOMIC DNA]</scope>
    <source>
        <strain evidence="1 2">LacV</strain>
    </source>
</reference>
<dbReference type="EMBL" id="WBZC01000002">
    <property type="protein sequence ID" value="KAB3539673.1"/>
    <property type="molecule type" value="Genomic_DNA"/>
</dbReference>
<dbReference type="Pfam" id="PF20074">
    <property type="entry name" value="DUF6470"/>
    <property type="match status" value="1"/>
</dbReference>
<sequence length="186" mass="21142">MKIQIQTQSALIGINSTNGQLSIKQNNRPMQLRATQGKLYLKSEAPVLLIDQRRCFSEAGLKSTMELSHKYSQKGKMAALEAVAKIASEGKELADIHKGDALSRQAKRRAMPKERQIVFDMIPKSRPEIKVIRGEVTGMYEKGEIDVQMNDYKPQINYQRGKLDIYLKQKPSIQIEYVGNNLDVYE</sequence>
<name>A0A6I0FNN6_9FIRM</name>
<dbReference type="AlphaFoldDB" id="A0A6I0FNN6"/>
<proteinExistence type="predicted"/>
<evidence type="ECO:0000313" key="2">
    <source>
        <dbReference type="Proteomes" id="UP000432715"/>
    </source>
</evidence>
<organism evidence="1 2">
    <name type="scientific">Alkaliphilus pronyensis</name>
    <dbReference type="NCBI Taxonomy" id="1482732"/>
    <lineage>
        <taxon>Bacteria</taxon>
        <taxon>Bacillati</taxon>
        <taxon>Bacillota</taxon>
        <taxon>Clostridia</taxon>
        <taxon>Peptostreptococcales</taxon>
        <taxon>Natronincolaceae</taxon>
        <taxon>Alkaliphilus</taxon>
    </lineage>
</organism>